<dbReference type="InterPro" id="IPR016024">
    <property type="entry name" value="ARM-type_fold"/>
</dbReference>
<dbReference type="Pfam" id="PF08713">
    <property type="entry name" value="DNA_alkylation"/>
    <property type="match status" value="1"/>
</dbReference>
<dbReference type="EMBL" id="JAJNDC010000001">
    <property type="protein sequence ID" value="MCW9711280.1"/>
    <property type="molecule type" value="Genomic_DNA"/>
</dbReference>
<evidence type="ECO:0000313" key="2">
    <source>
        <dbReference type="Proteomes" id="UP001207337"/>
    </source>
</evidence>
<dbReference type="SUPFAM" id="SSF48371">
    <property type="entry name" value="ARM repeat"/>
    <property type="match status" value="1"/>
</dbReference>
<evidence type="ECO:0000313" key="1">
    <source>
        <dbReference type="EMBL" id="MCW9711280.1"/>
    </source>
</evidence>
<dbReference type="PANTHER" id="PTHR34070">
    <property type="entry name" value="ARMADILLO-TYPE FOLD"/>
    <property type="match status" value="1"/>
</dbReference>
<dbReference type="Proteomes" id="UP001207337">
    <property type="component" value="Unassembled WGS sequence"/>
</dbReference>
<dbReference type="CDD" id="cd06561">
    <property type="entry name" value="AlkD_like"/>
    <property type="match status" value="1"/>
</dbReference>
<reference evidence="1 2" key="1">
    <citation type="submission" date="2021-11" db="EMBL/GenBank/DDBJ databases">
        <title>Aliifidinibius sp. nov., a new bacterium isolated from saline soil.</title>
        <authorList>
            <person name="Galisteo C."/>
            <person name="De La Haba R."/>
            <person name="Sanchez-Porro C."/>
            <person name="Ventosa A."/>
        </authorList>
    </citation>
    <scope>NUCLEOTIDE SEQUENCE [LARGE SCALE GENOMIC DNA]</scope>
    <source>
        <strain evidence="1 2">KACC 190600</strain>
    </source>
</reference>
<proteinExistence type="predicted"/>
<dbReference type="PANTHER" id="PTHR34070:SF1">
    <property type="entry name" value="DNA ALKYLATION REPAIR PROTEIN"/>
    <property type="match status" value="1"/>
</dbReference>
<dbReference type="InterPro" id="IPR014825">
    <property type="entry name" value="DNA_alkylation"/>
</dbReference>
<dbReference type="Gene3D" id="1.25.10.90">
    <property type="match status" value="1"/>
</dbReference>
<organism evidence="1 2">
    <name type="scientific">Fodinibius salicampi</name>
    <dbReference type="NCBI Taxonomy" id="1920655"/>
    <lineage>
        <taxon>Bacteria</taxon>
        <taxon>Pseudomonadati</taxon>
        <taxon>Balneolota</taxon>
        <taxon>Balneolia</taxon>
        <taxon>Balneolales</taxon>
        <taxon>Balneolaceae</taxon>
        <taxon>Fodinibius</taxon>
    </lineage>
</organism>
<accession>A0ABT3PTX1</accession>
<gene>
    <name evidence="1" type="ORF">LQ318_00050</name>
</gene>
<dbReference type="RefSeq" id="WP_265786367.1">
    <property type="nucleotide sequence ID" value="NZ_BAABRS010000001.1"/>
</dbReference>
<keyword evidence="2" id="KW-1185">Reference proteome</keyword>
<sequence length="232" mass="27435">MNHTEVKKALRELADSEVSEHSKRFFKTGPGEYGEKDQFLGIRVPKIRKIARRSKELSLTEAEQLLHSKFHEERLCALIILVNQSKKADPKELEKIYQLYLSNTAYINNWDLVDTSAEHIMGRYLADKNRAILYTLAKSDDLWERRIAIMSTFHFIKNNDFNDTLKIAKLLLNDKHDLIHKAVGWMLREVGKRKMEVEERFLEQHIEDMPRTMVRYAIEKMPESKRQSYLSR</sequence>
<protein>
    <submittedName>
        <fullName evidence="1">DNA alkylation repair protein</fullName>
    </submittedName>
</protein>
<comment type="caution">
    <text evidence="1">The sequence shown here is derived from an EMBL/GenBank/DDBJ whole genome shotgun (WGS) entry which is preliminary data.</text>
</comment>
<name>A0ABT3PTX1_9BACT</name>